<keyword evidence="1 8" id="KW-0728">SH3 domain</keyword>
<organism evidence="11 12">
    <name type="scientific">Takifugu rubripes</name>
    <name type="common">Japanese pufferfish</name>
    <name type="synonym">Fugu rubripes</name>
    <dbReference type="NCBI Taxonomy" id="31033"/>
    <lineage>
        <taxon>Eukaryota</taxon>
        <taxon>Metazoa</taxon>
        <taxon>Chordata</taxon>
        <taxon>Craniata</taxon>
        <taxon>Vertebrata</taxon>
        <taxon>Euteleostomi</taxon>
        <taxon>Actinopterygii</taxon>
        <taxon>Neopterygii</taxon>
        <taxon>Teleostei</taxon>
        <taxon>Neoteleostei</taxon>
        <taxon>Acanthomorphata</taxon>
        <taxon>Eupercaria</taxon>
        <taxon>Tetraodontiformes</taxon>
        <taxon>Tetradontoidea</taxon>
        <taxon>Tetraodontidae</taxon>
        <taxon>Takifugu</taxon>
    </lineage>
</organism>
<dbReference type="FunFam" id="2.30.30.40:FF:000072">
    <property type="entry name" value="Unconventional Myosin IB"/>
    <property type="match status" value="1"/>
</dbReference>
<reference evidence="11" key="3">
    <citation type="submission" date="2025-09" db="UniProtKB">
        <authorList>
            <consortium name="Ensembl"/>
        </authorList>
    </citation>
    <scope>IDENTIFICATION</scope>
</reference>
<dbReference type="Pfam" id="PF00017">
    <property type="entry name" value="SH2"/>
    <property type="match status" value="1"/>
</dbReference>
<dbReference type="Ensembl" id="ENSTRUT00000055727.2">
    <property type="protein sequence ID" value="ENSTRUP00000049272.2"/>
    <property type="gene ID" value="ENSTRUG00000020448.2"/>
</dbReference>
<evidence type="ECO:0000256" key="4">
    <source>
        <dbReference type="ARBA" id="ARBA00023288"/>
    </source>
</evidence>
<evidence type="ECO:0000259" key="9">
    <source>
        <dbReference type="PROSITE" id="PS50001"/>
    </source>
</evidence>
<evidence type="ECO:0000256" key="7">
    <source>
        <dbReference type="PROSITE-ProRule" id="PRU00191"/>
    </source>
</evidence>
<dbReference type="SMART" id="SM00326">
    <property type="entry name" value="SH3"/>
    <property type="match status" value="2"/>
</dbReference>
<evidence type="ECO:0000256" key="5">
    <source>
        <dbReference type="ARBA" id="ARBA00037432"/>
    </source>
</evidence>
<dbReference type="InterPro" id="IPR000980">
    <property type="entry name" value="SH2"/>
</dbReference>
<dbReference type="InParanoid" id="A0A3B5K1E4"/>
<dbReference type="InterPro" id="IPR036860">
    <property type="entry name" value="SH2_dom_sf"/>
</dbReference>
<dbReference type="InterPro" id="IPR036028">
    <property type="entry name" value="SH3-like_dom_sf"/>
</dbReference>
<dbReference type="RefSeq" id="XP_003972034.2">
    <property type="nucleotide sequence ID" value="XM_003971985.3"/>
</dbReference>
<dbReference type="InterPro" id="IPR001452">
    <property type="entry name" value="SH3_domain"/>
</dbReference>
<accession>A0A3B5K1E4</accession>
<reference evidence="11" key="2">
    <citation type="submission" date="2025-08" db="UniProtKB">
        <authorList>
            <consortium name="Ensembl"/>
        </authorList>
    </citation>
    <scope>IDENTIFICATION</scope>
</reference>
<dbReference type="PRINTS" id="PR00452">
    <property type="entry name" value="SH3DOMAIN"/>
</dbReference>
<name>A0A3B5K1E4_TAKRU</name>
<dbReference type="PROSITE" id="PS50002">
    <property type="entry name" value="SH3"/>
    <property type="match status" value="2"/>
</dbReference>
<keyword evidence="4" id="KW-0449">Lipoprotein</keyword>
<dbReference type="GeneTree" id="ENSGT00940000155738"/>
<evidence type="ECO:0000256" key="1">
    <source>
        <dbReference type="ARBA" id="ARBA00022443"/>
    </source>
</evidence>
<keyword evidence="2 7" id="KW-0727">SH2 domain</keyword>
<proteinExistence type="predicted"/>
<dbReference type="Gene3D" id="3.30.505.10">
    <property type="entry name" value="SH2 domain"/>
    <property type="match status" value="1"/>
</dbReference>
<dbReference type="PANTHER" id="PTHR46037">
    <property type="entry name" value="PROTEIN ENHANCER OF SEVENLESS 2B"/>
    <property type="match status" value="1"/>
</dbReference>
<dbReference type="STRING" id="31033.ENSTRUP00000049272"/>
<dbReference type="Pfam" id="PF00018">
    <property type="entry name" value="SH3_1"/>
    <property type="match status" value="2"/>
</dbReference>
<feature type="domain" description="SH2" evidence="9">
    <location>
        <begin position="58"/>
        <end position="149"/>
    </location>
</feature>
<protein>
    <recommendedName>
        <fullName evidence="6">Osteoclast-stimulating factor 1</fullName>
    </recommendedName>
</protein>
<sequence>MEANALHDFTATSEDELSFEKGSIVKILKKGPHWHRAEQEGREGLVPNNYVKISPEPWFSPDVTKDEAERLLHLYPEGGFIMRESQGTPGDFVLSVRFKNGVQHFKVLRDGAGNYFLWIVKFKSLNLLVNYHQKSLISRTEKIYLRLPDMCTAVFDFDGKEANELSFKAGDCIMVLEKSHADWWKGSCNGKVGDFPRTYVKSTEY</sequence>
<dbReference type="PRINTS" id="PR00499">
    <property type="entry name" value="P67PHOX"/>
</dbReference>
<dbReference type="InterPro" id="IPR043539">
    <property type="entry name" value="Grb2-like"/>
</dbReference>
<dbReference type="SUPFAM" id="SSF50044">
    <property type="entry name" value="SH3-domain"/>
    <property type="match status" value="1"/>
</dbReference>
<feature type="domain" description="SH3" evidence="10">
    <location>
        <begin position="146"/>
        <end position="205"/>
    </location>
</feature>
<dbReference type="SMART" id="SM00252">
    <property type="entry name" value="SH2"/>
    <property type="match status" value="1"/>
</dbReference>
<keyword evidence="3" id="KW-0040">ANK repeat</keyword>
<dbReference type="Gene3D" id="2.30.30.40">
    <property type="entry name" value="SH3 Domains"/>
    <property type="match status" value="2"/>
</dbReference>
<evidence type="ECO:0000256" key="6">
    <source>
        <dbReference type="ARBA" id="ARBA00040640"/>
    </source>
</evidence>
<evidence type="ECO:0000259" key="10">
    <source>
        <dbReference type="PROSITE" id="PS50002"/>
    </source>
</evidence>
<dbReference type="PRINTS" id="PR00401">
    <property type="entry name" value="SH2DOMAIN"/>
</dbReference>
<keyword evidence="12" id="KW-1185">Reference proteome</keyword>
<evidence type="ECO:0000256" key="3">
    <source>
        <dbReference type="ARBA" id="ARBA00023043"/>
    </source>
</evidence>
<comment type="function">
    <text evidence="5">Induces bone resorption, acting probably through a signaling cascade which results in the secretion of factor(s) enhancing osteoclast formation and activity.</text>
</comment>
<dbReference type="SUPFAM" id="SSF55550">
    <property type="entry name" value="SH2 domain"/>
    <property type="match status" value="1"/>
</dbReference>
<gene>
    <name evidence="11" type="primary">grb2a</name>
</gene>
<dbReference type="RefSeq" id="XP_029707128.1">
    <property type="nucleotide sequence ID" value="XM_029851268.1"/>
</dbReference>
<dbReference type="Proteomes" id="UP000005226">
    <property type="component" value="Chromosome 17"/>
</dbReference>
<evidence type="ECO:0000313" key="11">
    <source>
        <dbReference type="Ensembl" id="ENSTRUP00000049272.2"/>
    </source>
</evidence>
<dbReference type="CDD" id="cd09941">
    <property type="entry name" value="SH2_Grb2_like"/>
    <property type="match status" value="1"/>
</dbReference>
<dbReference type="GeneID" id="101061204"/>
<reference evidence="11 12" key="1">
    <citation type="journal article" date="2011" name="Genome Biol. Evol.">
        <title>Integration of the genetic map and genome assembly of fugu facilitates insights into distinct features of genome evolution in teleosts and mammals.</title>
        <authorList>
            <person name="Kai W."/>
            <person name="Kikuchi K."/>
            <person name="Tohari S."/>
            <person name="Chew A.K."/>
            <person name="Tay A."/>
            <person name="Fujiwara A."/>
            <person name="Hosoya S."/>
            <person name="Suetake H."/>
            <person name="Naruse K."/>
            <person name="Brenner S."/>
            <person name="Suzuki Y."/>
            <person name="Venkatesh B."/>
        </authorList>
    </citation>
    <scope>NUCLEOTIDE SEQUENCE [LARGE SCALE GENOMIC DNA]</scope>
</reference>
<dbReference type="AlphaFoldDB" id="A0A3B5K1E4"/>
<feature type="domain" description="SH3" evidence="10">
    <location>
        <begin position="1"/>
        <end position="56"/>
    </location>
</feature>
<evidence type="ECO:0000313" key="12">
    <source>
        <dbReference type="Proteomes" id="UP000005226"/>
    </source>
</evidence>
<evidence type="ECO:0000256" key="8">
    <source>
        <dbReference type="PROSITE-ProRule" id="PRU00192"/>
    </source>
</evidence>
<evidence type="ECO:0000256" key="2">
    <source>
        <dbReference type="ARBA" id="ARBA00022999"/>
    </source>
</evidence>
<dbReference type="PROSITE" id="PS50001">
    <property type="entry name" value="SH2"/>
    <property type="match status" value="1"/>
</dbReference>
<dbReference type="OMA" id="XQPTYVQ"/>